<proteinExistence type="predicted"/>
<dbReference type="Proteomes" id="UP000184287">
    <property type="component" value="Unassembled WGS sequence"/>
</dbReference>
<reference evidence="2" key="1">
    <citation type="submission" date="2016-11" db="EMBL/GenBank/DDBJ databases">
        <authorList>
            <person name="Varghese N."/>
            <person name="Submissions S."/>
        </authorList>
    </citation>
    <scope>NUCLEOTIDE SEQUENCE [LARGE SCALE GENOMIC DNA]</scope>
    <source>
        <strain evidence="2">DSM 16990</strain>
    </source>
</reference>
<dbReference type="AlphaFoldDB" id="A0A1M4W6B9"/>
<dbReference type="STRING" id="288992.SAMN04488522_1011150"/>
<accession>A0A1M4W6B9</accession>
<dbReference type="EMBL" id="FQUQ01000001">
    <property type="protein sequence ID" value="SHE76747.1"/>
    <property type="molecule type" value="Genomic_DNA"/>
</dbReference>
<evidence type="ECO:0000313" key="1">
    <source>
        <dbReference type="EMBL" id="SHE76747.1"/>
    </source>
</evidence>
<evidence type="ECO:0000313" key="2">
    <source>
        <dbReference type="Proteomes" id="UP000184287"/>
    </source>
</evidence>
<protein>
    <submittedName>
        <fullName evidence="1">Uncharacterized protein</fullName>
    </submittedName>
</protein>
<organism evidence="1 2">
    <name type="scientific">Pedobacter caeni</name>
    <dbReference type="NCBI Taxonomy" id="288992"/>
    <lineage>
        <taxon>Bacteria</taxon>
        <taxon>Pseudomonadati</taxon>
        <taxon>Bacteroidota</taxon>
        <taxon>Sphingobacteriia</taxon>
        <taxon>Sphingobacteriales</taxon>
        <taxon>Sphingobacteriaceae</taxon>
        <taxon>Pedobacter</taxon>
    </lineage>
</organism>
<gene>
    <name evidence="1" type="ORF">SAMN04488522_1011150</name>
</gene>
<sequence>MLALSVDCLAQNTDSTSKVKKDTLNFPKRVVAVVTDNFAIIRPLNFEFSNTSPYNFKPEHGNGSLPESRVTKFQQMKVSANFNFIKRKSWLLGATVGYRGTSVEAEIMQPEQPEKTIFKDDFHYLFSGLSFSYFSTLFKKPAFYSSTILLDGSDKHFERVKGMFTATMLLKANQRTRMTVGFVINIDPASQIPAIPTFTYEHKFNNGWIADVVLPRSMYLRKFVFRKNGRFSVGMEMDQTLLYMYNLEGTNQKYEYRQLDINPGVVYEHALGKHFIFTAKSGAKLTNNGRVFRKESSFEDHIYEMKPDPSFYFNVGVSFNPLSLFGKKR</sequence>
<keyword evidence="2" id="KW-1185">Reference proteome</keyword>
<name>A0A1M4W6B9_9SPHI</name>